<dbReference type="Proteomes" id="UP000789508">
    <property type="component" value="Unassembled WGS sequence"/>
</dbReference>
<organism evidence="1 2">
    <name type="scientific">Ambispora leptoticha</name>
    <dbReference type="NCBI Taxonomy" id="144679"/>
    <lineage>
        <taxon>Eukaryota</taxon>
        <taxon>Fungi</taxon>
        <taxon>Fungi incertae sedis</taxon>
        <taxon>Mucoromycota</taxon>
        <taxon>Glomeromycotina</taxon>
        <taxon>Glomeromycetes</taxon>
        <taxon>Archaeosporales</taxon>
        <taxon>Ambisporaceae</taxon>
        <taxon>Ambispora</taxon>
    </lineage>
</organism>
<dbReference type="OrthoDB" id="2442440at2759"/>
<accession>A0A9N9ISW6</accession>
<gene>
    <name evidence="1" type="ORF">ALEPTO_LOCUS13112</name>
</gene>
<feature type="non-terminal residue" evidence="1">
    <location>
        <position position="1"/>
    </location>
</feature>
<comment type="caution">
    <text evidence="1">The sequence shown here is derived from an EMBL/GenBank/DDBJ whole genome shotgun (WGS) entry which is preliminary data.</text>
</comment>
<name>A0A9N9ISW6_9GLOM</name>
<keyword evidence="2" id="KW-1185">Reference proteome</keyword>
<dbReference type="SUPFAM" id="SSF52047">
    <property type="entry name" value="RNI-like"/>
    <property type="match status" value="1"/>
</dbReference>
<proteinExistence type="predicted"/>
<protein>
    <submittedName>
        <fullName evidence="1">11432_t:CDS:1</fullName>
    </submittedName>
</protein>
<dbReference type="EMBL" id="CAJVPS010037550">
    <property type="protein sequence ID" value="CAG8745470.1"/>
    <property type="molecule type" value="Genomic_DNA"/>
</dbReference>
<evidence type="ECO:0000313" key="2">
    <source>
        <dbReference type="Proteomes" id="UP000789508"/>
    </source>
</evidence>
<dbReference type="AlphaFoldDB" id="A0A9N9ISW6"/>
<dbReference type="InterPro" id="IPR032675">
    <property type="entry name" value="LRR_dom_sf"/>
</dbReference>
<evidence type="ECO:0000313" key="1">
    <source>
        <dbReference type="EMBL" id="CAG8745470.1"/>
    </source>
</evidence>
<dbReference type="Gene3D" id="3.80.10.10">
    <property type="entry name" value="Ribonuclease Inhibitor"/>
    <property type="match status" value="1"/>
</dbReference>
<feature type="non-terminal residue" evidence="1">
    <location>
        <position position="393"/>
    </location>
</feature>
<sequence>DEKATLFAAALVNRTWCQVAIPLIWSTITSFNKSLIETFIKCMNDDERETILAFVKCLNDERRETIFEYFEPTYPSPLFMYTSYIKKFNWKMLDYLFTVEVYIAEHEKSIWKSILQITDKHGKENLIMQMVTQTCALIFRTASLEKFVIELQSTRYIPAFAKLPNASVVFSKLKEFRLLLGHKSHVMIDYASSYSRDLICWINSVSFDIRHLAIDLDICDNHLVNLIKMQNQLEYVSITGISGDHLSVIHALQTQANHLVGLEFENMILSNWTTLLLSNLYIFTKLKALAFSNCRLAYNASIRWSLLSQPLNCLRKLYIDYDGEDEFIEKLIETVGINLEDLTITNYCSGATYRAIEKHCKNLLSLHVNHRLSAQLSLLRAITKLQNLKHFSF</sequence>
<reference evidence="1" key="1">
    <citation type="submission" date="2021-06" db="EMBL/GenBank/DDBJ databases">
        <authorList>
            <person name="Kallberg Y."/>
            <person name="Tangrot J."/>
            <person name="Rosling A."/>
        </authorList>
    </citation>
    <scope>NUCLEOTIDE SEQUENCE</scope>
    <source>
        <strain evidence="1">FL130A</strain>
    </source>
</reference>